<gene>
    <name evidence="12 13" type="primary">LOC108818395</name>
</gene>
<feature type="compositionally biased region" description="Basic and acidic residues" evidence="9">
    <location>
        <begin position="420"/>
        <end position="435"/>
    </location>
</feature>
<dbReference type="AlphaFoldDB" id="A0A6J0KG34"/>
<dbReference type="SUPFAM" id="SSF46689">
    <property type="entry name" value="Homeodomain-like"/>
    <property type="match status" value="1"/>
</dbReference>
<dbReference type="InterPro" id="IPR009057">
    <property type="entry name" value="Homeodomain-like_sf"/>
</dbReference>
<dbReference type="PANTHER" id="PTHR11850">
    <property type="entry name" value="HOMEOBOX PROTEIN TRANSCRIPTION FACTORS"/>
    <property type="match status" value="1"/>
</dbReference>
<dbReference type="Pfam" id="PF05920">
    <property type="entry name" value="Homeobox_KN"/>
    <property type="match status" value="1"/>
</dbReference>
<keyword evidence="3" id="KW-0805">Transcription regulation</keyword>
<accession>A0A6J0KG34</accession>
<evidence type="ECO:0000313" key="13">
    <source>
        <dbReference type="RefSeq" id="XP_018446861.1"/>
    </source>
</evidence>
<dbReference type="Gene3D" id="1.10.10.60">
    <property type="entry name" value="Homeodomain-like"/>
    <property type="match status" value="1"/>
</dbReference>
<keyword evidence="5 8" id="KW-0371">Homeobox</keyword>
<dbReference type="SMART" id="SM00389">
    <property type="entry name" value="HOX"/>
    <property type="match status" value="1"/>
</dbReference>
<feature type="compositionally biased region" description="Basic and acidic residues" evidence="9">
    <location>
        <begin position="204"/>
        <end position="225"/>
    </location>
</feature>
<feature type="region of interest" description="Disordered" evidence="9">
    <location>
        <begin position="420"/>
        <end position="441"/>
    </location>
</feature>
<name>A0A6J0KG34_RAPSA</name>
<evidence type="ECO:0000256" key="7">
    <source>
        <dbReference type="ARBA" id="ARBA00023242"/>
    </source>
</evidence>
<dbReference type="InterPro" id="IPR006563">
    <property type="entry name" value="POX_dom"/>
</dbReference>
<evidence type="ECO:0000259" key="10">
    <source>
        <dbReference type="PROSITE" id="PS50071"/>
    </source>
</evidence>
<dbReference type="InterPro" id="IPR008422">
    <property type="entry name" value="KN_HD"/>
</dbReference>
<sequence length="515" mass="58537">MAVYYPTSVGMQPLYQEESIYLNEQQQQASTSSAASFSGVGGLHIPNSGGAVPNEMVFIPPTSDTGLTGNVTVSSNDLSFQGGGLSLSLGNQIQYHHYQNLSNQLNYGNDENGKSLSHHHHQSEQTPSTGGYSNGVGFYNNYRYETSGFVSSVLRSRYLKQTQQLLDEVVSVRKDMKLGDSSNKKTKNNKDYKCQDFTNGSSDNNRENDKLQEELSPQERQDLQSKKNKLLTMADEVDKRYNQYYHQMEALASSFEIVTGLGAAKPYTSVALNRISRHFRCLRDAIKEQIQVIRGKLGEKETSEEQGERIPRLRYLDQRLRQQRALHQQLGMVRPSWRPQRGLPENSVSILRAWLFEHFLHPYPKESEKIMLAKQTGLSKNQVANWFINARVRLWKPMIEEMYKEEFGDASELLSNSNQDKNKMQETSQLKHEDSSSSQQQHFNNNNIAYTTTSSAEENLVFTDPKPGRATATGDYDSLMNYQGFGVDDYNRYIGLGNQQDGRFSNPHQLHDFVV</sequence>
<evidence type="ECO:0000313" key="12">
    <source>
        <dbReference type="RefSeq" id="XP_018446860.1"/>
    </source>
</evidence>
<keyword evidence="4 8" id="KW-0238">DNA-binding</keyword>
<dbReference type="Proteomes" id="UP000504610">
    <property type="component" value="Chromosome 7"/>
</dbReference>
<evidence type="ECO:0000256" key="1">
    <source>
        <dbReference type="ARBA" id="ARBA00004123"/>
    </source>
</evidence>
<feature type="region of interest" description="Disordered" evidence="9">
    <location>
        <begin position="104"/>
        <end position="133"/>
    </location>
</feature>
<dbReference type="FunFam" id="1.10.10.60:FF:000083">
    <property type="entry name" value="BEL1-like homeodomain protein 4"/>
    <property type="match status" value="1"/>
</dbReference>
<dbReference type="OrthoDB" id="10056939at2759"/>
<dbReference type="Pfam" id="PF07526">
    <property type="entry name" value="POX"/>
    <property type="match status" value="1"/>
</dbReference>
<dbReference type="RefSeq" id="XP_018446861.1">
    <property type="nucleotide sequence ID" value="XM_018591359.2"/>
</dbReference>
<proteinExistence type="inferred from homology"/>
<reference evidence="12 13" key="2">
    <citation type="submission" date="2025-04" db="UniProtKB">
        <authorList>
            <consortium name="RefSeq"/>
        </authorList>
    </citation>
    <scope>IDENTIFICATION</scope>
    <source>
        <tissue evidence="12 13">Leaf</tissue>
    </source>
</reference>
<dbReference type="KEGG" id="rsz:108818395"/>
<dbReference type="RefSeq" id="XP_018446860.1">
    <property type="nucleotide sequence ID" value="XM_018591358.2"/>
</dbReference>
<evidence type="ECO:0000256" key="5">
    <source>
        <dbReference type="ARBA" id="ARBA00023155"/>
    </source>
</evidence>
<dbReference type="SMART" id="SM00574">
    <property type="entry name" value="POX"/>
    <property type="match status" value="1"/>
</dbReference>
<evidence type="ECO:0000313" key="11">
    <source>
        <dbReference type="Proteomes" id="UP000504610"/>
    </source>
</evidence>
<dbReference type="PROSITE" id="PS50071">
    <property type="entry name" value="HOMEOBOX_2"/>
    <property type="match status" value="1"/>
</dbReference>
<organism evidence="11 12">
    <name type="scientific">Raphanus sativus</name>
    <name type="common">Radish</name>
    <name type="synonym">Raphanus raphanistrum var. sativus</name>
    <dbReference type="NCBI Taxonomy" id="3726"/>
    <lineage>
        <taxon>Eukaryota</taxon>
        <taxon>Viridiplantae</taxon>
        <taxon>Streptophyta</taxon>
        <taxon>Embryophyta</taxon>
        <taxon>Tracheophyta</taxon>
        <taxon>Spermatophyta</taxon>
        <taxon>Magnoliopsida</taxon>
        <taxon>eudicotyledons</taxon>
        <taxon>Gunneridae</taxon>
        <taxon>Pentapetalae</taxon>
        <taxon>rosids</taxon>
        <taxon>malvids</taxon>
        <taxon>Brassicales</taxon>
        <taxon>Brassicaceae</taxon>
        <taxon>Brassiceae</taxon>
        <taxon>Raphanus</taxon>
    </lineage>
</organism>
<keyword evidence="11" id="KW-1185">Reference proteome</keyword>
<dbReference type="GO" id="GO:0003677">
    <property type="term" value="F:DNA binding"/>
    <property type="evidence" value="ECO:0007669"/>
    <property type="project" value="UniProtKB-UniRule"/>
</dbReference>
<evidence type="ECO:0000256" key="8">
    <source>
        <dbReference type="PROSITE-ProRule" id="PRU00108"/>
    </source>
</evidence>
<dbReference type="InterPro" id="IPR050224">
    <property type="entry name" value="TALE_homeobox"/>
</dbReference>
<comment type="subcellular location">
    <subcellularLocation>
        <location evidence="1 8">Nucleus</location>
    </subcellularLocation>
</comment>
<dbReference type="GO" id="GO:0006355">
    <property type="term" value="P:regulation of DNA-templated transcription"/>
    <property type="evidence" value="ECO:0007669"/>
    <property type="project" value="InterPro"/>
</dbReference>
<feature type="domain" description="Homeobox" evidence="10">
    <location>
        <begin position="334"/>
        <end position="397"/>
    </location>
</feature>
<evidence type="ECO:0000256" key="6">
    <source>
        <dbReference type="ARBA" id="ARBA00023163"/>
    </source>
</evidence>
<protein>
    <submittedName>
        <fullName evidence="12 13">BEL1-like homeodomain protein 3</fullName>
    </submittedName>
</protein>
<evidence type="ECO:0000256" key="3">
    <source>
        <dbReference type="ARBA" id="ARBA00023015"/>
    </source>
</evidence>
<keyword evidence="6" id="KW-0804">Transcription</keyword>
<evidence type="ECO:0000256" key="2">
    <source>
        <dbReference type="ARBA" id="ARBA00006454"/>
    </source>
</evidence>
<dbReference type="CDD" id="cd00086">
    <property type="entry name" value="homeodomain"/>
    <property type="match status" value="1"/>
</dbReference>
<dbReference type="InterPro" id="IPR001356">
    <property type="entry name" value="HD"/>
</dbReference>
<evidence type="ECO:0000256" key="9">
    <source>
        <dbReference type="SAM" id="MobiDB-lite"/>
    </source>
</evidence>
<comment type="similarity">
    <text evidence="2">Belongs to the TALE/BELL homeobox family.</text>
</comment>
<feature type="region of interest" description="Disordered" evidence="9">
    <location>
        <begin position="179"/>
        <end position="226"/>
    </location>
</feature>
<keyword evidence="7 8" id="KW-0539">Nucleus</keyword>
<dbReference type="GO" id="GO:0005634">
    <property type="term" value="C:nucleus"/>
    <property type="evidence" value="ECO:0007669"/>
    <property type="project" value="UniProtKB-SubCell"/>
</dbReference>
<feature type="DNA-binding region" description="Homeobox" evidence="8">
    <location>
        <begin position="336"/>
        <end position="398"/>
    </location>
</feature>
<evidence type="ECO:0000256" key="4">
    <source>
        <dbReference type="ARBA" id="ARBA00023125"/>
    </source>
</evidence>
<dbReference type="GeneID" id="108818395"/>
<reference evidence="11" key="1">
    <citation type="journal article" date="2019" name="Database">
        <title>The radish genome database (RadishGD): an integrated information resource for radish genomics.</title>
        <authorList>
            <person name="Yu H.J."/>
            <person name="Baek S."/>
            <person name="Lee Y.J."/>
            <person name="Cho A."/>
            <person name="Mun J.H."/>
        </authorList>
    </citation>
    <scope>NUCLEOTIDE SEQUENCE [LARGE SCALE GENOMIC DNA]</scope>
    <source>
        <strain evidence="11">cv. WK10039</strain>
    </source>
</reference>